<dbReference type="EMBL" id="JBHUOQ010000001">
    <property type="protein sequence ID" value="MFD2829353.1"/>
    <property type="molecule type" value="Genomic_DNA"/>
</dbReference>
<comment type="caution">
    <text evidence="1">The sequence shown here is derived from an EMBL/GenBank/DDBJ whole genome shotgun (WGS) entry which is preliminary data.</text>
</comment>
<proteinExistence type="predicted"/>
<protein>
    <submittedName>
        <fullName evidence="1">Uncharacterized protein</fullName>
    </submittedName>
</protein>
<keyword evidence="2" id="KW-1185">Reference proteome</keyword>
<reference evidence="2" key="1">
    <citation type="journal article" date="2019" name="Int. J. Syst. Evol. Microbiol.">
        <title>The Global Catalogue of Microorganisms (GCM) 10K type strain sequencing project: providing services to taxonomists for standard genome sequencing and annotation.</title>
        <authorList>
            <consortium name="The Broad Institute Genomics Platform"/>
            <consortium name="The Broad Institute Genome Sequencing Center for Infectious Disease"/>
            <person name="Wu L."/>
            <person name="Ma J."/>
        </authorList>
    </citation>
    <scope>NUCLEOTIDE SEQUENCE [LARGE SCALE GENOMIC DNA]</scope>
    <source>
        <strain evidence="2">KCTC 33575</strain>
    </source>
</reference>
<name>A0ABW5WSW3_9STAP</name>
<organism evidence="1 2">
    <name type="scientific">Corticicoccus populi</name>
    <dbReference type="NCBI Taxonomy" id="1812821"/>
    <lineage>
        <taxon>Bacteria</taxon>
        <taxon>Bacillati</taxon>
        <taxon>Bacillota</taxon>
        <taxon>Bacilli</taxon>
        <taxon>Bacillales</taxon>
        <taxon>Staphylococcaceae</taxon>
        <taxon>Corticicoccus</taxon>
    </lineage>
</organism>
<accession>A0ABW5WSW3</accession>
<evidence type="ECO:0000313" key="1">
    <source>
        <dbReference type="EMBL" id="MFD2829353.1"/>
    </source>
</evidence>
<dbReference type="Gene3D" id="1.20.120.1450">
    <property type="match status" value="1"/>
</dbReference>
<sequence length="175" mass="20508">MKELMNEISVVLGDDFTEELRGNPFFNYFENNQEYIYNTGVSNAVLCFNVAMNMLDFEPDGNNRENHVLSGDYLFSKFYSILSANNEFQVLHDVSKLSTEMISKKSRMIEQDKKWSKDDIKHIMFAPLLYLVENGYAHHHLTSIIDEYVNRLYDENIPYYIRNKGEFNGQSKPCT</sequence>
<dbReference type="Proteomes" id="UP001597519">
    <property type="component" value="Unassembled WGS sequence"/>
</dbReference>
<gene>
    <name evidence="1" type="ORF">ACFSX4_02670</name>
</gene>
<evidence type="ECO:0000313" key="2">
    <source>
        <dbReference type="Proteomes" id="UP001597519"/>
    </source>
</evidence>
<dbReference type="RefSeq" id="WP_377771280.1">
    <property type="nucleotide sequence ID" value="NZ_JBHUOQ010000001.1"/>
</dbReference>